<dbReference type="RefSeq" id="WP_222578457.1">
    <property type="nucleotide sequence ID" value="NZ_JAHVHU010000002.1"/>
</dbReference>
<proteinExistence type="predicted"/>
<organism evidence="4 5">
    <name type="scientific">Membranihabitans marinus</name>
    <dbReference type="NCBI Taxonomy" id="1227546"/>
    <lineage>
        <taxon>Bacteria</taxon>
        <taxon>Pseudomonadati</taxon>
        <taxon>Bacteroidota</taxon>
        <taxon>Saprospiria</taxon>
        <taxon>Saprospirales</taxon>
        <taxon>Saprospiraceae</taxon>
        <taxon>Membranihabitans</taxon>
    </lineage>
</organism>
<evidence type="ECO:0000259" key="3">
    <source>
        <dbReference type="Pfam" id="PF13088"/>
    </source>
</evidence>
<accession>A0A953HS75</accession>
<dbReference type="PANTHER" id="PTHR43752">
    <property type="entry name" value="BNR/ASP-BOX REPEAT FAMILY PROTEIN"/>
    <property type="match status" value="1"/>
</dbReference>
<keyword evidence="4" id="KW-0378">Hydrolase</keyword>
<dbReference type="Proteomes" id="UP000753961">
    <property type="component" value="Unassembled WGS sequence"/>
</dbReference>
<dbReference type="InterPro" id="IPR011040">
    <property type="entry name" value="Sialidase"/>
</dbReference>
<feature type="signal peptide" evidence="2">
    <location>
        <begin position="1"/>
        <end position="28"/>
    </location>
</feature>
<sequence>MKTLRSIFFKSVSLLIVGLLVSSCNDHSENAKSDSSQPERPKITLNLSPSENNPRNSEGDFVDLKDGRMMFVYSKYVGESSSDHAPASLAARYSSDGGKTWTTEDEIVVPNEGGMNVMSVSLLRLQNGDIALFYLRKNSTQDCIPMLRISKDEGKSWGEAIPCITDKEGYFVLNNDRVIQLEDGRLMMAVALHNTPGGEWRNQADLYAYYSDDDGQTWTCSQQVPNSTDIVTQEPGLIEMKDGRIMMYIRASGGFQQLSYSSDRGETWSPIETSNIPSPLSPATIETIPSTGDWLLVWNNNDGSNPDLKGKRTPITVAVSKDEGKTWKYIKNIEEDPDGWYCYIAIHFPENAPDDVMLSYCAGNRPAGTGLSVTHVTRLTNDWVYGE</sequence>
<dbReference type="EMBL" id="JAHVHU010000002">
    <property type="protein sequence ID" value="MBY5956943.1"/>
    <property type="molecule type" value="Genomic_DNA"/>
</dbReference>
<dbReference type="Pfam" id="PF13088">
    <property type="entry name" value="BNR_2"/>
    <property type="match status" value="1"/>
</dbReference>
<dbReference type="CDD" id="cd15482">
    <property type="entry name" value="Sialidase_non-viral"/>
    <property type="match status" value="1"/>
</dbReference>
<name>A0A953HS75_9BACT</name>
<dbReference type="PANTHER" id="PTHR43752:SF2">
    <property type="entry name" value="BNR_ASP-BOX REPEAT FAMILY PROTEIN"/>
    <property type="match status" value="1"/>
</dbReference>
<dbReference type="AlphaFoldDB" id="A0A953HS75"/>
<dbReference type="SUPFAM" id="SSF50939">
    <property type="entry name" value="Sialidases"/>
    <property type="match status" value="1"/>
</dbReference>
<feature type="compositionally biased region" description="Basic and acidic residues" evidence="1">
    <location>
        <begin position="27"/>
        <end position="42"/>
    </location>
</feature>
<gene>
    <name evidence="4" type="ORF">KUV50_02270</name>
</gene>
<feature type="domain" description="Sialidase" evidence="3">
    <location>
        <begin position="95"/>
        <end position="343"/>
    </location>
</feature>
<feature type="region of interest" description="Disordered" evidence="1">
    <location>
        <begin position="27"/>
        <end position="61"/>
    </location>
</feature>
<comment type="caution">
    <text evidence="4">The sequence shown here is derived from an EMBL/GenBank/DDBJ whole genome shotgun (WGS) entry which is preliminary data.</text>
</comment>
<evidence type="ECO:0000313" key="5">
    <source>
        <dbReference type="Proteomes" id="UP000753961"/>
    </source>
</evidence>
<evidence type="ECO:0000313" key="4">
    <source>
        <dbReference type="EMBL" id="MBY5956943.1"/>
    </source>
</evidence>
<reference evidence="4" key="1">
    <citation type="submission" date="2021-06" db="EMBL/GenBank/DDBJ databases">
        <title>44 bacteria genomes isolated from Dapeng, Shenzhen.</title>
        <authorList>
            <person name="Zheng W."/>
            <person name="Yu S."/>
            <person name="Huang Y."/>
        </authorList>
    </citation>
    <scope>NUCLEOTIDE SEQUENCE</scope>
    <source>
        <strain evidence="4">DP5N28-2</strain>
    </source>
</reference>
<keyword evidence="5" id="KW-1185">Reference proteome</keyword>
<dbReference type="InterPro" id="IPR036278">
    <property type="entry name" value="Sialidase_sf"/>
</dbReference>
<evidence type="ECO:0000256" key="2">
    <source>
        <dbReference type="SAM" id="SignalP"/>
    </source>
</evidence>
<dbReference type="GO" id="GO:0016787">
    <property type="term" value="F:hydrolase activity"/>
    <property type="evidence" value="ECO:0007669"/>
    <property type="project" value="UniProtKB-KW"/>
</dbReference>
<feature type="compositionally biased region" description="Polar residues" evidence="1">
    <location>
        <begin position="45"/>
        <end position="56"/>
    </location>
</feature>
<dbReference type="PROSITE" id="PS51257">
    <property type="entry name" value="PROKAR_LIPOPROTEIN"/>
    <property type="match status" value="1"/>
</dbReference>
<protein>
    <submittedName>
        <fullName evidence="4">Glycoside hydrolase</fullName>
    </submittedName>
</protein>
<evidence type="ECO:0000256" key="1">
    <source>
        <dbReference type="SAM" id="MobiDB-lite"/>
    </source>
</evidence>
<keyword evidence="2" id="KW-0732">Signal</keyword>
<dbReference type="Gene3D" id="2.120.10.10">
    <property type="match status" value="1"/>
</dbReference>
<feature type="chain" id="PRO_5037395469" evidence="2">
    <location>
        <begin position="29"/>
        <end position="387"/>
    </location>
</feature>